<evidence type="ECO:0000313" key="2">
    <source>
        <dbReference type="EMBL" id="CAK5282013.1"/>
    </source>
</evidence>
<comment type="caution">
    <text evidence="2">The sequence shown here is derived from an EMBL/GenBank/DDBJ whole genome shotgun (WGS) entry which is preliminary data.</text>
</comment>
<gene>
    <name evidence="1" type="ORF">MYCIT1_LOCUS33411</name>
    <name evidence="2" type="ORF">MYCIT1_LOCUS33437</name>
</gene>
<accession>A0AAD2HTS0</accession>
<name>A0AAD2HTS0_9AGAR</name>
<keyword evidence="3" id="KW-1185">Reference proteome</keyword>
<evidence type="ECO:0000313" key="3">
    <source>
        <dbReference type="Proteomes" id="UP001295794"/>
    </source>
</evidence>
<feature type="non-terminal residue" evidence="2">
    <location>
        <position position="1"/>
    </location>
</feature>
<organism evidence="2 3">
    <name type="scientific">Mycena citricolor</name>
    <dbReference type="NCBI Taxonomy" id="2018698"/>
    <lineage>
        <taxon>Eukaryota</taxon>
        <taxon>Fungi</taxon>
        <taxon>Dikarya</taxon>
        <taxon>Basidiomycota</taxon>
        <taxon>Agaricomycotina</taxon>
        <taxon>Agaricomycetes</taxon>
        <taxon>Agaricomycetidae</taxon>
        <taxon>Agaricales</taxon>
        <taxon>Marasmiineae</taxon>
        <taxon>Mycenaceae</taxon>
        <taxon>Mycena</taxon>
    </lineage>
</organism>
<dbReference type="AlphaFoldDB" id="A0AAD2HTS0"/>
<evidence type="ECO:0000313" key="1">
    <source>
        <dbReference type="EMBL" id="CAK5282000.1"/>
    </source>
</evidence>
<protein>
    <submittedName>
        <fullName evidence="2">Uncharacterized protein</fullName>
    </submittedName>
</protein>
<dbReference type="EMBL" id="CAVNYO010000444">
    <property type="protein sequence ID" value="CAK5282000.1"/>
    <property type="molecule type" value="Genomic_DNA"/>
</dbReference>
<dbReference type="EMBL" id="CAVNYO010000445">
    <property type="protein sequence ID" value="CAK5282013.1"/>
    <property type="molecule type" value="Genomic_DNA"/>
</dbReference>
<proteinExistence type="predicted"/>
<reference evidence="2" key="1">
    <citation type="submission" date="2023-11" db="EMBL/GenBank/DDBJ databases">
        <authorList>
            <person name="De Vega J J."/>
            <person name="De Vega J J."/>
        </authorList>
    </citation>
    <scope>NUCLEOTIDE SEQUENCE</scope>
</reference>
<dbReference type="Proteomes" id="UP001295794">
    <property type="component" value="Unassembled WGS sequence"/>
</dbReference>
<sequence>PPSLQTGHFEFTIKYTSTRQSAYSCAPPLRAPFRMGMQAPILQPRLELAGDLCMPRDSRVLVAEERSVQ</sequence>